<feature type="active site" evidence="9">
    <location>
        <position position="135"/>
    </location>
</feature>
<evidence type="ECO:0000256" key="3">
    <source>
        <dbReference type="ARBA" id="ARBA00022670"/>
    </source>
</evidence>
<feature type="transmembrane region" description="Helical" evidence="9">
    <location>
        <begin position="6"/>
        <end position="24"/>
    </location>
</feature>
<keyword evidence="2 9" id="KW-1003">Cell membrane</keyword>
<keyword evidence="8 9" id="KW-0472">Membrane</keyword>
<evidence type="ECO:0000256" key="5">
    <source>
        <dbReference type="ARBA" id="ARBA00022750"/>
    </source>
</evidence>
<evidence type="ECO:0000256" key="2">
    <source>
        <dbReference type="ARBA" id="ARBA00022475"/>
    </source>
</evidence>
<keyword evidence="4 9" id="KW-0812">Transmembrane</keyword>
<dbReference type="Proteomes" id="UP000032414">
    <property type="component" value="Chromosome I"/>
</dbReference>
<evidence type="ECO:0000256" key="10">
    <source>
        <dbReference type="RuleBase" id="RU000594"/>
    </source>
</evidence>
<dbReference type="PATRIC" id="fig|451.8.peg.1790"/>
<dbReference type="AlphaFoldDB" id="A0A098GEX0"/>
<dbReference type="GO" id="GO:0005886">
    <property type="term" value="C:plasma membrane"/>
    <property type="evidence" value="ECO:0007669"/>
    <property type="project" value="UniProtKB-SubCell"/>
</dbReference>
<protein>
    <recommendedName>
        <fullName evidence="9">Lipoprotein signal peptidase</fullName>
        <ecNumber evidence="9">3.4.23.36</ecNumber>
    </recommendedName>
    <alternativeName>
        <fullName evidence="9">Prolipoprotein signal peptidase</fullName>
    </alternativeName>
    <alternativeName>
        <fullName evidence="9">Signal peptidase II</fullName>
        <shortName evidence="9">SPase II</shortName>
    </alternativeName>
</protein>
<dbReference type="GO" id="GO:0004190">
    <property type="term" value="F:aspartic-type endopeptidase activity"/>
    <property type="evidence" value="ECO:0007669"/>
    <property type="project" value="UniProtKB-UniRule"/>
</dbReference>
<keyword evidence="6 9" id="KW-0378">Hydrolase</keyword>
<keyword evidence="12" id="KW-0449">Lipoprotein</keyword>
<dbReference type="STRING" id="451.B6N58_09495"/>
<feature type="transmembrane region" description="Helical" evidence="9">
    <location>
        <begin position="36"/>
        <end position="55"/>
    </location>
</feature>
<comment type="similarity">
    <text evidence="1 9 11">Belongs to the peptidase A8 family.</text>
</comment>
<comment type="pathway">
    <text evidence="9">Protein modification; lipoprotein biosynthesis (signal peptide cleavage).</text>
</comment>
<evidence type="ECO:0000313" key="12">
    <source>
        <dbReference type="EMBL" id="CEG60515.1"/>
    </source>
</evidence>
<dbReference type="PANTHER" id="PTHR33695">
    <property type="entry name" value="LIPOPROTEIN SIGNAL PEPTIDASE"/>
    <property type="match status" value="1"/>
</dbReference>
<evidence type="ECO:0000256" key="8">
    <source>
        <dbReference type="ARBA" id="ARBA00023136"/>
    </source>
</evidence>
<dbReference type="Pfam" id="PF01252">
    <property type="entry name" value="Peptidase_A8"/>
    <property type="match status" value="1"/>
</dbReference>
<dbReference type="EC" id="3.4.23.36" evidence="9"/>
<feature type="active site" evidence="9">
    <location>
        <position position="117"/>
    </location>
</feature>
<dbReference type="EMBL" id="LN614830">
    <property type="protein sequence ID" value="CEG60515.1"/>
    <property type="molecule type" value="Genomic_DNA"/>
</dbReference>
<evidence type="ECO:0000256" key="11">
    <source>
        <dbReference type="RuleBase" id="RU004181"/>
    </source>
</evidence>
<comment type="subcellular location">
    <subcellularLocation>
        <location evidence="9">Cell membrane</location>
        <topology evidence="9">Multi-pass membrane protein</topology>
    </subcellularLocation>
</comment>
<dbReference type="OrthoDB" id="9810259at2"/>
<dbReference type="EMBL" id="FMVN01000001">
    <property type="protein sequence ID" value="SCX80426.1"/>
    <property type="molecule type" value="Genomic_DNA"/>
</dbReference>
<dbReference type="HOGENOM" id="CLU_083252_4_0_6"/>
<dbReference type="PROSITE" id="PS00855">
    <property type="entry name" value="SPASE_II"/>
    <property type="match status" value="1"/>
</dbReference>
<dbReference type="PANTHER" id="PTHR33695:SF1">
    <property type="entry name" value="LIPOPROTEIN SIGNAL PEPTIDASE"/>
    <property type="match status" value="1"/>
</dbReference>
<sequence length="157" mass="17613">MKKWPWFLLSLIVVLVDQLSKYWAASNLVPYQPEPLFSMFNFTLAYNTGAAFSFLSGTGSWHRWFFAGFSVVMSLVLIGWLAKLSPKARLQSLAVSLILGGAVGNLYDRAVLGHVVDFIDLYYENHHWPVFNLADSAICIGAFFLLVDLCRNGSREG</sequence>
<dbReference type="Proteomes" id="UP000182998">
    <property type="component" value="Unassembled WGS sequence"/>
</dbReference>
<comment type="catalytic activity">
    <reaction evidence="9 10">
        <text>Release of signal peptides from bacterial membrane prolipoproteins. Hydrolyzes -Xaa-Yaa-Zaa-|-(S,diacylglyceryl)Cys-, in which Xaa is hydrophobic (preferably Leu), and Yaa (Ala or Ser) and Zaa (Gly or Ala) have small, neutral side chains.</text>
        <dbReference type="EC" id="3.4.23.36"/>
    </reaction>
</comment>
<dbReference type="InterPro" id="IPR001872">
    <property type="entry name" value="Peptidase_A8"/>
</dbReference>
<evidence type="ECO:0000313" key="14">
    <source>
        <dbReference type="Proteomes" id="UP000032414"/>
    </source>
</evidence>
<dbReference type="HAMAP" id="MF_00161">
    <property type="entry name" value="LspA"/>
    <property type="match status" value="1"/>
</dbReference>
<evidence type="ECO:0000313" key="13">
    <source>
        <dbReference type="EMBL" id="SCX80426.1"/>
    </source>
</evidence>
<dbReference type="RefSeq" id="WP_045098916.1">
    <property type="nucleotide sequence ID" value="NZ_CP020614.1"/>
</dbReference>
<evidence type="ECO:0000256" key="4">
    <source>
        <dbReference type="ARBA" id="ARBA00022692"/>
    </source>
</evidence>
<accession>A0A098GEX0</accession>
<reference evidence="12" key="1">
    <citation type="submission" date="2014-09" db="EMBL/GenBank/DDBJ databases">
        <authorList>
            <person name="GOMEZ-VALERO Laura"/>
        </authorList>
    </citation>
    <scope>NUCLEOTIDE SEQUENCE</scope>
    <source>
        <strain evidence="12">ATCC33218</strain>
    </source>
</reference>
<dbReference type="PRINTS" id="PR00781">
    <property type="entry name" value="LIPOSIGPTASE"/>
</dbReference>
<evidence type="ECO:0000256" key="6">
    <source>
        <dbReference type="ARBA" id="ARBA00022801"/>
    </source>
</evidence>
<dbReference type="KEGG" id="tmc:LMI_1203"/>
<keyword evidence="7 9" id="KW-1133">Transmembrane helix</keyword>
<gene>
    <name evidence="9 12" type="primary">lspA</name>
    <name evidence="12" type="ORF">LMI_1203</name>
    <name evidence="13" type="ORF">SAMN02982997_00095</name>
</gene>
<evidence type="ECO:0000256" key="1">
    <source>
        <dbReference type="ARBA" id="ARBA00006139"/>
    </source>
</evidence>
<organism evidence="12 14">
    <name type="scientific">Legionella micdadei</name>
    <name type="common">Tatlockia micdadei</name>
    <dbReference type="NCBI Taxonomy" id="451"/>
    <lineage>
        <taxon>Bacteria</taxon>
        <taxon>Pseudomonadati</taxon>
        <taxon>Pseudomonadota</taxon>
        <taxon>Gammaproteobacteria</taxon>
        <taxon>Legionellales</taxon>
        <taxon>Legionellaceae</taxon>
        <taxon>Legionella</taxon>
    </lineage>
</organism>
<reference evidence="13 15" key="3">
    <citation type="submission" date="2016-10" db="EMBL/GenBank/DDBJ databases">
        <authorList>
            <person name="Varghese N."/>
            <person name="Submissions S."/>
        </authorList>
    </citation>
    <scope>NUCLEOTIDE SEQUENCE [LARGE SCALE GENOMIC DNA]</scope>
    <source>
        <strain evidence="13 15">ATCC 33218</strain>
    </source>
</reference>
<keyword evidence="3 9" id="KW-0645">Protease</keyword>
<feature type="transmembrane region" description="Helical" evidence="9">
    <location>
        <begin position="127"/>
        <end position="147"/>
    </location>
</feature>
<dbReference type="GO" id="GO:0006508">
    <property type="term" value="P:proteolysis"/>
    <property type="evidence" value="ECO:0007669"/>
    <property type="project" value="UniProtKB-KW"/>
</dbReference>
<reference evidence="14" key="2">
    <citation type="submission" date="2014-09" db="EMBL/GenBank/DDBJ databases">
        <authorList>
            <person name="Gomez-Valero L."/>
        </authorList>
    </citation>
    <scope>NUCLEOTIDE SEQUENCE [LARGE SCALE GENOMIC DNA]</scope>
    <source>
        <strain evidence="14">ATCC33218</strain>
    </source>
</reference>
<feature type="transmembrane region" description="Helical" evidence="9">
    <location>
        <begin position="61"/>
        <end position="81"/>
    </location>
</feature>
<keyword evidence="15" id="KW-1185">Reference proteome</keyword>
<name>A0A098GEX0_LEGMI</name>
<dbReference type="UniPathway" id="UPA00665"/>
<keyword evidence="5 9" id="KW-0064">Aspartyl protease</keyword>
<dbReference type="NCBIfam" id="TIGR00077">
    <property type="entry name" value="lspA"/>
    <property type="match status" value="1"/>
</dbReference>
<evidence type="ECO:0000256" key="7">
    <source>
        <dbReference type="ARBA" id="ARBA00022989"/>
    </source>
</evidence>
<proteinExistence type="inferred from homology"/>
<comment type="function">
    <text evidence="9 10">This protein specifically catalyzes the removal of signal peptides from prolipoproteins.</text>
</comment>
<evidence type="ECO:0000256" key="9">
    <source>
        <dbReference type="HAMAP-Rule" id="MF_00161"/>
    </source>
</evidence>
<evidence type="ECO:0000313" key="15">
    <source>
        <dbReference type="Proteomes" id="UP000182998"/>
    </source>
</evidence>